<dbReference type="GO" id="GO:0005524">
    <property type="term" value="F:ATP binding"/>
    <property type="evidence" value="ECO:0007669"/>
    <property type="project" value="UniProtKB-KW"/>
</dbReference>
<evidence type="ECO:0000259" key="3">
    <source>
        <dbReference type="PROSITE" id="PS50011"/>
    </source>
</evidence>
<dbReference type="EnsemblPlants" id="OMERI09G04910.1">
    <property type="protein sequence ID" value="OMERI09G04910.1"/>
    <property type="gene ID" value="OMERI09G04910"/>
</dbReference>
<name>A0A0E0EQY1_9ORYZ</name>
<dbReference type="InterPro" id="IPR050528">
    <property type="entry name" value="L-type_Lectin-RKs"/>
</dbReference>
<reference evidence="4" key="2">
    <citation type="submission" date="2018-05" db="EMBL/GenBank/DDBJ databases">
        <title>OmerRS3 (Oryza meridionalis Reference Sequence Version 3).</title>
        <authorList>
            <person name="Zhang J."/>
            <person name="Kudrna D."/>
            <person name="Lee S."/>
            <person name="Talag J."/>
            <person name="Welchert J."/>
            <person name="Wing R.A."/>
        </authorList>
    </citation>
    <scope>NUCLEOTIDE SEQUENCE [LARGE SCALE GENOMIC DNA]</scope>
    <source>
        <strain evidence="4">cv. OR44</strain>
    </source>
</reference>
<dbReference type="AlphaFoldDB" id="A0A0E0EQY1"/>
<accession>A0A0E0EQY1</accession>
<dbReference type="GO" id="GO:0004672">
    <property type="term" value="F:protein kinase activity"/>
    <property type="evidence" value="ECO:0007669"/>
    <property type="project" value="InterPro"/>
</dbReference>
<dbReference type="InterPro" id="IPR011009">
    <property type="entry name" value="Kinase-like_dom_sf"/>
</dbReference>
<keyword evidence="2" id="KW-0067">ATP-binding</keyword>
<reference evidence="4" key="1">
    <citation type="submission" date="2015-04" db="UniProtKB">
        <authorList>
            <consortium name="EnsemblPlants"/>
        </authorList>
    </citation>
    <scope>IDENTIFICATION</scope>
</reference>
<evidence type="ECO:0000313" key="4">
    <source>
        <dbReference type="EnsemblPlants" id="OMERI09G04910.1"/>
    </source>
</evidence>
<dbReference type="SUPFAM" id="SSF56112">
    <property type="entry name" value="Protein kinase-like (PK-like)"/>
    <property type="match status" value="1"/>
</dbReference>
<dbReference type="Gramene" id="OMERI09G04910.1">
    <property type="protein sequence ID" value="OMERI09G04910.1"/>
    <property type="gene ID" value="OMERI09G04910"/>
</dbReference>
<organism evidence="4">
    <name type="scientific">Oryza meridionalis</name>
    <dbReference type="NCBI Taxonomy" id="40149"/>
    <lineage>
        <taxon>Eukaryota</taxon>
        <taxon>Viridiplantae</taxon>
        <taxon>Streptophyta</taxon>
        <taxon>Embryophyta</taxon>
        <taxon>Tracheophyta</taxon>
        <taxon>Spermatophyta</taxon>
        <taxon>Magnoliopsida</taxon>
        <taxon>Liliopsida</taxon>
        <taxon>Poales</taxon>
        <taxon>Poaceae</taxon>
        <taxon>BOP clade</taxon>
        <taxon>Oryzoideae</taxon>
        <taxon>Oryzeae</taxon>
        <taxon>Oryzinae</taxon>
        <taxon>Oryza</taxon>
    </lineage>
</organism>
<evidence type="ECO:0000313" key="5">
    <source>
        <dbReference type="Proteomes" id="UP000008021"/>
    </source>
</evidence>
<protein>
    <recommendedName>
        <fullName evidence="3">Protein kinase domain-containing protein</fullName>
    </recommendedName>
</protein>
<dbReference type="PROSITE" id="PS50011">
    <property type="entry name" value="PROTEIN_KINASE_DOM"/>
    <property type="match status" value="1"/>
</dbReference>
<dbReference type="Pfam" id="PF00069">
    <property type="entry name" value="Pkinase"/>
    <property type="match status" value="1"/>
</dbReference>
<keyword evidence="5" id="KW-1185">Reference proteome</keyword>
<evidence type="ECO:0000256" key="1">
    <source>
        <dbReference type="ARBA" id="ARBA00022741"/>
    </source>
</evidence>
<dbReference type="Proteomes" id="UP000008021">
    <property type="component" value="Chromosome 9"/>
</dbReference>
<dbReference type="InterPro" id="IPR000719">
    <property type="entry name" value="Prot_kinase_dom"/>
</dbReference>
<proteinExistence type="predicted"/>
<dbReference type="HOGENOM" id="CLU_123572_0_0_1"/>
<dbReference type="STRING" id="40149.A0A0E0EQY1"/>
<dbReference type="Gene3D" id="1.10.510.10">
    <property type="entry name" value="Transferase(Phosphotransferase) domain 1"/>
    <property type="match status" value="1"/>
</dbReference>
<sequence length="189" mass="21445">MALEDVFVANSRNPDLGFRLQHPHPLVVAILELHIPSNFYYPQLHRTGAPPPVQHRAWAGLRIRLQYLQDYNRCVMHGYIKPANIMLDASRNAKLGDFGLARLVDHGAERRTTVGLHRSGVCQQPQALRRVGRVQLRRGATGDRPRAPALLSFVRGMYDRGNVLDAADERLNGVFDERQMQRVLVIGLW</sequence>
<dbReference type="PANTHER" id="PTHR27007">
    <property type="match status" value="1"/>
</dbReference>
<feature type="domain" description="Protein kinase" evidence="3">
    <location>
        <begin position="1"/>
        <end position="189"/>
    </location>
</feature>
<evidence type="ECO:0000256" key="2">
    <source>
        <dbReference type="ARBA" id="ARBA00022840"/>
    </source>
</evidence>
<keyword evidence="1" id="KW-0547">Nucleotide-binding</keyword>